<feature type="compositionally biased region" description="Basic residues" evidence="1">
    <location>
        <begin position="331"/>
        <end position="341"/>
    </location>
</feature>
<evidence type="ECO:0000256" key="1">
    <source>
        <dbReference type="SAM" id="MobiDB-lite"/>
    </source>
</evidence>
<feature type="region of interest" description="Disordered" evidence="1">
    <location>
        <begin position="1321"/>
        <end position="1450"/>
    </location>
</feature>
<dbReference type="Proteomes" id="UP001642464">
    <property type="component" value="Unassembled WGS sequence"/>
</dbReference>
<dbReference type="EMBL" id="CAXAMM010005903">
    <property type="protein sequence ID" value="CAK9009116.1"/>
    <property type="molecule type" value="Genomic_DNA"/>
</dbReference>
<gene>
    <name evidence="3" type="ORF">SCF082_LOCUS10170</name>
</gene>
<feature type="compositionally biased region" description="Low complexity" evidence="1">
    <location>
        <begin position="55"/>
        <end position="66"/>
    </location>
</feature>
<dbReference type="SUPFAM" id="SSF53098">
    <property type="entry name" value="Ribonuclease H-like"/>
    <property type="match status" value="1"/>
</dbReference>
<feature type="compositionally biased region" description="Polar residues" evidence="1">
    <location>
        <begin position="1"/>
        <end position="10"/>
    </location>
</feature>
<feature type="region of interest" description="Disordered" evidence="1">
    <location>
        <begin position="1524"/>
        <end position="1554"/>
    </location>
</feature>
<sequence>MSQEGETSYDWQWDDDDMIPGPYNRDEDDATDETPGDLDFDEVYDDHPWQWTPRTTSFDQDTSDSSMPELQRPDGSVHARHAMTIHDLLDMMPERPLNQKFPLMTRASIPQRCNLRQGLHEGRGELGSKQLDETLIHMSEVSRWLTSFATSMGCSERRPPSLQRWERKLAFLWRRQIRSYLPPNEASMFLFVNLGGEAAEELEHCDLDKVDDPQGIEYILETIRSIRSFTNRYHRCERSLAAVGVHVNHMYDEEAAGSRLLDRMRLSAEAQRMILVATSNSIRYQDVKEAAETQFPEHRAVPAVVYTRDFETHTKEPRERTDQPVRDQGKSKGKGKHKGKSSSKSSSSNTFVRSSYLTEVPEGDQADEEQGAMEETHEDEGEQPPDELEAEPHDLDGEDEAEADADMSDLDLAAHCLTVTARRLSGMRLGDGKPKTGKDDSKTKGSGKKVLLTVAHPDGCNRSVTFNTDPNDKTESPYGTFFTYVVTSSPTMPPSRPLGSGLHQVFGANITMFNHRLILDTACQKTCCSNTWLELWSQHVNQFRFRSKTSPSCEPFEFGVGHGPTQFSSLHALLPCCFDATESSCCLLGTSVLTTSNDIPLLGSNTLLKDKLKAVLDLPNQCAFLSEFDCTVPICLLNGHLAFDIAMFTKASHRFPVWKKLSTKVDSDSFDSEFVFAAAASALTDRVQDAPKTSGLASSMAVRLRIRPREWLAHQDPLLMDVKEKLYTRAMGPCPHDKITRYGNRHGRYSRCEDCNKKWKWDDAAQKWLEPAVRGSRQPPLPSPSSSTAISFEDKHHTPALRMGLSGPSKGYTAAMEAIKDREQVKKPSKSASTKPKRTHESYDIYEPQEIQTDESSRKTYEKEINAYEALRDEQRPLVSLGADICEYQIAHDRLYLCENPLRSHIWNEPPVLRVRDHPDNIETTCDAGAYGKESKDGFNFPVQKPHRWITNSACIAEQLKHKLTTEQKHFTKKIEGTETTASGEYCDGLAQAILHGLQQEAKRFINAYKRPFNLGHEDELFKKLQRVQGLDTDIYFDGGPPLTQQQRNSIARLHCNLGHAPKAEVVRILAAAGKLDSKILGALDALRRGSRIRMTKTVKPPPSSTSSTKYSGAFGDHLQSDIIYIRLLTGEAIPTIGIVCMSTNYHAAKTLRDRSPERALDVMHEIWYRPFGLPLSITLDSDGAYLAANQAWHQHLGIEHNVIPAEESWRLGKIGRRNALMRTLAERLIDQNGWENWAPSQEDLETIRQAEHNISDNLWLDDTGEAPPDATMLHEDEIFQFRPTKQPRLEHHEPTAEHAPEHEAATFPEVQPMTEPYTLATLPSPVAHGQGATQASAAAASTETNIQQQQQQMNWQQNTSQQTVNVHQDRRKITVNIDSPTYQRYGPEPTFGPTPPTPRSIRGRSRAAPGTPLAPYDTAGQEQRPVPTTPALEQDTTAQDPTGFPEATAGDTADAQLAEPASTTEAPANTTYHVNWDNYLDIYDDNTATLRAPHWDGSPEYQSPQQPCKQFYKAYLSSSKRKQELAQQDITEKPEQSDSESSDDQLTKSNQRQLTRQELKQLDRELPWCEIMAMPWHVVEKFINSALTEYQGWMNWSSIRPLTRDEVTQVMNDPALKRRILKSRAAYKDKSKGIGVVLIGCQDPDLRQLTRDSPTPTRLSEAIIMAIAASGANRLFQGDGRLWSLWLSDAEKAFLQGEQDSTERHDLPLFMEPPSDPIIQASGGFSAPLYQVTGNCYGLSNAPRVWYKKVDRTVKGASFQQRSFDRCFYTHRGEDGLLDCLMIVHVDDFMAVYSETFNLDTLKSLFSWGSTTLITTSTPGEYRGKEISLREENGKFYYKVTQRGFIENMRTAKLPKGRLSGDPGLTADEIKEYRSVCGCLQWLGGQTRPDVCAATSLTLRSGAAQIQDLQKLYDAMEHVRSTKEQGLTFLGIPLNLASVIVTFTDSSWANADKHKSQFGVLVTLCPPQVTQVTCNAVLLDWKSGRSPRVCRSTLAAEACAADEGGDRAAFINFFLTELLHGTKAYKGRAMFSSMLCVDAKSLYDCLVQENPSVTEKRLMVELRSVQQVFEPKCVRWVPTHLMHSDGLTKIDDGLMLALLKWCQAPWAQLVEQQKQNKDQCERYAVPSI</sequence>
<dbReference type="Pfam" id="PF07727">
    <property type="entry name" value="RVT_2"/>
    <property type="match status" value="1"/>
</dbReference>
<feature type="compositionally biased region" description="Basic and acidic residues" evidence="1">
    <location>
        <begin position="308"/>
        <end position="330"/>
    </location>
</feature>
<organism evidence="3 4">
    <name type="scientific">Durusdinium trenchii</name>
    <dbReference type="NCBI Taxonomy" id="1381693"/>
    <lineage>
        <taxon>Eukaryota</taxon>
        <taxon>Sar</taxon>
        <taxon>Alveolata</taxon>
        <taxon>Dinophyceae</taxon>
        <taxon>Suessiales</taxon>
        <taxon>Symbiodiniaceae</taxon>
        <taxon>Durusdinium</taxon>
    </lineage>
</organism>
<feature type="domain" description="Integrase catalytic" evidence="2">
    <location>
        <begin position="1099"/>
        <end position="1276"/>
    </location>
</feature>
<dbReference type="InterPro" id="IPR001584">
    <property type="entry name" value="Integrase_cat-core"/>
</dbReference>
<proteinExistence type="predicted"/>
<feature type="region of interest" description="Disordered" evidence="1">
    <location>
        <begin position="820"/>
        <end position="841"/>
    </location>
</feature>
<feature type="compositionally biased region" description="Low complexity" evidence="1">
    <location>
        <begin position="1330"/>
        <end position="1364"/>
    </location>
</feature>
<name>A0ABP0J433_9DINO</name>
<keyword evidence="4" id="KW-1185">Reference proteome</keyword>
<evidence type="ECO:0000313" key="4">
    <source>
        <dbReference type="Proteomes" id="UP001642464"/>
    </source>
</evidence>
<feature type="compositionally biased region" description="Acidic residues" evidence="1">
    <location>
        <begin position="361"/>
        <end position="389"/>
    </location>
</feature>
<dbReference type="Gene3D" id="3.30.420.10">
    <property type="entry name" value="Ribonuclease H-like superfamily/Ribonuclease H"/>
    <property type="match status" value="1"/>
</dbReference>
<dbReference type="InterPro" id="IPR013103">
    <property type="entry name" value="RVT_2"/>
</dbReference>
<protein>
    <submittedName>
        <fullName evidence="3">Copia protein (Gag-int-pol protein) [Cleaved into: Copia VLP protein</fullName>
    </submittedName>
</protein>
<feature type="compositionally biased region" description="Basic and acidic residues" evidence="1">
    <location>
        <begin position="430"/>
        <end position="443"/>
    </location>
</feature>
<evidence type="ECO:0000313" key="3">
    <source>
        <dbReference type="EMBL" id="CAK9009116.1"/>
    </source>
</evidence>
<feature type="region of interest" description="Disordered" evidence="1">
    <location>
        <begin position="427"/>
        <end position="446"/>
    </location>
</feature>
<feature type="region of interest" description="Disordered" evidence="1">
    <location>
        <begin position="1"/>
        <end position="76"/>
    </location>
</feature>
<feature type="region of interest" description="Disordered" evidence="1">
    <location>
        <begin position="306"/>
        <end position="403"/>
    </location>
</feature>
<accession>A0ABP0J433</accession>
<dbReference type="PROSITE" id="PS50994">
    <property type="entry name" value="INTEGRASE"/>
    <property type="match status" value="1"/>
</dbReference>
<dbReference type="InterPro" id="IPR036397">
    <property type="entry name" value="RNaseH_sf"/>
</dbReference>
<reference evidence="3 4" key="1">
    <citation type="submission" date="2024-02" db="EMBL/GenBank/DDBJ databases">
        <authorList>
            <person name="Chen Y."/>
            <person name="Shah S."/>
            <person name="Dougan E. K."/>
            <person name="Thang M."/>
            <person name="Chan C."/>
        </authorList>
    </citation>
    <scope>NUCLEOTIDE SEQUENCE [LARGE SCALE GENOMIC DNA]</scope>
</reference>
<dbReference type="InterPro" id="IPR012337">
    <property type="entry name" value="RNaseH-like_sf"/>
</dbReference>
<feature type="compositionally biased region" description="Acidic residues" evidence="1">
    <location>
        <begin position="26"/>
        <end position="44"/>
    </location>
</feature>
<evidence type="ECO:0000259" key="2">
    <source>
        <dbReference type="PROSITE" id="PS50994"/>
    </source>
</evidence>
<comment type="caution">
    <text evidence="3">The sequence shown here is derived from an EMBL/GenBank/DDBJ whole genome shotgun (WGS) entry which is preliminary data.</text>
</comment>